<sequence>MHGGVAVPKAQQSASGGNGGRQPLLMCVVALVLTAVSLAHKLSCTALQTGPDGVPVPWLTRVSRTGCYSDTVTLFGNRNLAAHVFPYVHSWYTTDPPALHGGAIEYPTLTGLWAWATALPTSSVQGFLVATAISFVPAVVVTTLCLERISGRRAWIWAGTPPLALYGLYNWDVLPAAATAVGLAVGLSFPRGWSPTRRAVVAGAAFGVGGALKLYPLAFVAPLALAILLDRNQADTKARRRGACGAVGAAAAVLVVANVPFVVANRAGWLSVFRFQAERPIDVTTLSIWWNGARRLLGPDSSGQHLLDVAAALSTAIGVLAVLAAGTVIGLRTGAVPWVQTAAGMLCAYLLLNKVHSLQYVIWLLPFFAAVRIRTVWVVAYLLADLAAFIGWHRTNYYHSLGNPRFTWADLALNCGVWGRAVLLAVLVVVFLRSRTVVPVQPVTQTAPEPARAEAMDVAN</sequence>
<accession>A0ABQ1BWH7</accession>
<evidence type="ECO:0000256" key="1">
    <source>
        <dbReference type="SAM" id="Phobius"/>
    </source>
</evidence>
<feature type="transmembrane region" description="Helical" evidence="1">
    <location>
        <begin position="127"/>
        <end position="146"/>
    </location>
</feature>
<name>A0ABQ1BWH7_9MYCO</name>
<feature type="transmembrane region" description="Helical" evidence="1">
    <location>
        <begin position="411"/>
        <end position="432"/>
    </location>
</feature>
<keyword evidence="1" id="KW-0812">Transmembrane</keyword>
<feature type="transmembrane region" description="Helical" evidence="1">
    <location>
        <begin position="309"/>
        <end position="329"/>
    </location>
</feature>
<dbReference type="EMBL" id="BLKU01000005">
    <property type="protein sequence ID" value="GFG67938.1"/>
    <property type="molecule type" value="Genomic_DNA"/>
</dbReference>
<proteinExistence type="predicted"/>
<keyword evidence="1" id="KW-1133">Transmembrane helix</keyword>
<evidence type="ECO:0008006" key="4">
    <source>
        <dbReference type="Google" id="ProtNLM"/>
    </source>
</evidence>
<keyword evidence="3" id="KW-1185">Reference proteome</keyword>
<comment type="caution">
    <text evidence="2">The sequence shown here is derived from an EMBL/GenBank/DDBJ whole genome shotgun (WGS) entry which is preliminary data.</text>
</comment>
<evidence type="ECO:0000313" key="3">
    <source>
        <dbReference type="Proteomes" id="UP000465306"/>
    </source>
</evidence>
<organism evidence="2 3">
    <name type="scientific">Mycobacterium kubicae</name>
    <dbReference type="NCBI Taxonomy" id="120959"/>
    <lineage>
        <taxon>Bacteria</taxon>
        <taxon>Bacillati</taxon>
        <taxon>Actinomycetota</taxon>
        <taxon>Actinomycetes</taxon>
        <taxon>Mycobacteriales</taxon>
        <taxon>Mycobacteriaceae</taxon>
        <taxon>Mycobacterium</taxon>
        <taxon>Mycobacterium simiae complex</taxon>
    </lineage>
</organism>
<feature type="transmembrane region" description="Helical" evidence="1">
    <location>
        <begin position="241"/>
        <end position="261"/>
    </location>
</feature>
<reference evidence="2 3" key="1">
    <citation type="journal article" date="2019" name="Emerg. Microbes Infect.">
        <title>Comprehensive subspecies identification of 175 nontuberculous mycobacteria species based on 7547 genomic profiles.</title>
        <authorList>
            <person name="Matsumoto Y."/>
            <person name="Kinjo T."/>
            <person name="Motooka D."/>
            <person name="Nabeya D."/>
            <person name="Jung N."/>
            <person name="Uechi K."/>
            <person name="Horii T."/>
            <person name="Iida T."/>
            <person name="Fujita J."/>
            <person name="Nakamura S."/>
        </authorList>
    </citation>
    <scope>NUCLEOTIDE SEQUENCE [LARGE SCALE GENOMIC DNA]</scope>
    <source>
        <strain evidence="2 3">JCM 13573</strain>
    </source>
</reference>
<keyword evidence="1" id="KW-0472">Membrane</keyword>
<protein>
    <recommendedName>
        <fullName evidence="4">DUF2029 domain-containing protein</fullName>
    </recommendedName>
</protein>
<dbReference type="Proteomes" id="UP000465306">
    <property type="component" value="Unassembled WGS sequence"/>
</dbReference>
<gene>
    <name evidence="2" type="ORF">MKUB_54280</name>
</gene>
<evidence type="ECO:0000313" key="2">
    <source>
        <dbReference type="EMBL" id="GFG67938.1"/>
    </source>
</evidence>
<feature type="transmembrane region" description="Helical" evidence="1">
    <location>
        <begin position="167"/>
        <end position="189"/>
    </location>
</feature>
<feature type="transmembrane region" description="Helical" evidence="1">
    <location>
        <begin position="364"/>
        <end position="391"/>
    </location>
</feature>
<feature type="transmembrane region" description="Helical" evidence="1">
    <location>
        <begin position="201"/>
        <end position="229"/>
    </location>
</feature>